<dbReference type="GO" id="GO:0005811">
    <property type="term" value="C:lipid droplet"/>
    <property type="evidence" value="ECO:0007669"/>
    <property type="project" value="TreeGrafter"/>
</dbReference>
<evidence type="ECO:0000256" key="3">
    <source>
        <dbReference type="SAM" id="MobiDB-lite"/>
    </source>
</evidence>
<proteinExistence type="inferred from homology"/>
<accession>A0A9W9FNC3</accession>
<keyword evidence="4" id="KW-0472">Membrane</keyword>
<dbReference type="SUPFAM" id="SSF53474">
    <property type="entry name" value="alpha/beta-Hydrolases"/>
    <property type="match status" value="1"/>
</dbReference>
<reference evidence="6" key="1">
    <citation type="submission" date="2022-11" db="EMBL/GenBank/DDBJ databases">
        <authorList>
            <person name="Petersen C."/>
        </authorList>
    </citation>
    <scope>NUCLEOTIDE SEQUENCE</scope>
    <source>
        <strain evidence="6">IBT 30761</strain>
    </source>
</reference>
<keyword evidence="2" id="KW-0442">Lipid degradation</keyword>
<evidence type="ECO:0000313" key="6">
    <source>
        <dbReference type="EMBL" id="KAJ5103374.1"/>
    </source>
</evidence>
<keyword evidence="4" id="KW-1133">Transmembrane helix</keyword>
<dbReference type="EMBL" id="JAPQKI010000004">
    <property type="protein sequence ID" value="KAJ5103374.1"/>
    <property type="molecule type" value="Genomic_DNA"/>
</dbReference>
<dbReference type="Gene3D" id="3.40.50.1820">
    <property type="entry name" value="alpha/beta hydrolase"/>
    <property type="match status" value="1"/>
</dbReference>
<dbReference type="RefSeq" id="XP_056476754.1">
    <property type="nucleotide sequence ID" value="XM_056616397.1"/>
</dbReference>
<comment type="similarity">
    <text evidence="1">Belongs to the putative lipase ROG1 family.</text>
</comment>
<dbReference type="GO" id="GO:0072330">
    <property type="term" value="P:monocarboxylic acid biosynthetic process"/>
    <property type="evidence" value="ECO:0007669"/>
    <property type="project" value="UniProtKB-ARBA"/>
</dbReference>
<gene>
    <name evidence="6" type="ORF">N7532_003903</name>
</gene>
<dbReference type="GO" id="GO:0017000">
    <property type="term" value="P:antibiotic biosynthetic process"/>
    <property type="evidence" value="ECO:0007669"/>
    <property type="project" value="UniProtKB-ARBA"/>
</dbReference>
<evidence type="ECO:0000256" key="4">
    <source>
        <dbReference type="SAM" id="Phobius"/>
    </source>
</evidence>
<dbReference type="InterPro" id="IPR044294">
    <property type="entry name" value="Lipase-like"/>
</dbReference>
<dbReference type="Proteomes" id="UP001149074">
    <property type="component" value="Unassembled WGS sequence"/>
</dbReference>
<protein>
    <recommendedName>
        <fullName evidence="5">DUF676 domain-containing protein</fullName>
    </recommendedName>
</protein>
<evidence type="ECO:0000313" key="7">
    <source>
        <dbReference type="Proteomes" id="UP001149074"/>
    </source>
</evidence>
<keyword evidence="4" id="KW-0812">Transmembrane</keyword>
<feature type="transmembrane region" description="Helical" evidence="4">
    <location>
        <begin position="267"/>
        <end position="288"/>
    </location>
</feature>
<feature type="domain" description="DUF676" evidence="5">
    <location>
        <begin position="6"/>
        <end position="207"/>
    </location>
</feature>
<dbReference type="PANTHER" id="PTHR12482">
    <property type="entry name" value="LIPASE ROG1-RELATED-RELATED"/>
    <property type="match status" value="1"/>
</dbReference>
<dbReference type="InterPro" id="IPR029058">
    <property type="entry name" value="AB_hydrolase_fold"/>
</dbReference>
<comment type="caution">
    <text evidence="6">The sequence shown here is derived from an EMBL/GenBank/DDBJ whole genome shotgun (WGS) entry which is preliminary data.</text>
</comment>
<dbReference type="AlphaFoldDB" id="A0A9W9FNC3"/>
<dbReference type="OrthoDB" id="273452at2759"/>
<keyword evidence="2" id="KW-0443">Lipid metabolism</keyword>
<evidence type="ECO:0000256" key="2">
    <source>
        <dbReference type="ARBA" id="ARBA00022963"/>
    </source>
</evidence>
<evidence type="ECO:0000259" key="5">
    <source>
        <dbReference type="Pfam" id="PF05057"/>
    </source>
</evidence>
<dbReference type="GeneID" id="81355376"/>
<organism evidence="6 7">
    <name type="scientific">Penicillium argentinense</name>
    <dbReference type="NCBI Taxonomy" id="1131581"/>
    <lineage>
        <taxon>Eukaryota</taxon>
        <taxon>Fungi</taxon>
        <taxon>Dikarya</taxon>
        <taxon>Ascomycota</taxon>
        <taxon>Pezizomycotina</taxon>
        <taxon>Eurotiomycetes</taxon>
        <taxon>Eurotiomycetidae</taxon>
        <taxon>Eurotiales</taxon>
        <taxon>Aspergillaceae</taxon>
        <taxon>Penicillium</taxon>
    </lineage>
</organism>
<dbReference type="PANTHER" id="PTHR12482:SF65">
    <property type="entry name" value="ESTERASE, PUTATIVE (AFU_ORTHOLOGUE AFUA_3G12320)-RELATED"/>
    <property type="match status" value="1"/>
</dbReference>
<evidence type="ECO:0000256" key="1">
    <source>
        <dbReference type="ARBA" id="ARBA00007920"/>
    </source>
</evidence>
<reference evidence="6" key="2">
    <citation type="journal article" date="2023" name="IMA Fungus">
        <title>Comparative genomic study of the Penicillium genus elucidates a diverse pangenome and 15 lateral gene transfer events.</title>
        <authorList>
            <person name="Petersen C."/>
            <person name="Sorensen T."/>
            <person name="Nielsen M.R."/>
            <person name="Sondergaard T.E."/>
            <person name="Sorensen J.L."/>
            <person name="Fitzpatrick D.A."/>
            <person name="Frisvad J.C."/>
            <person name="Nielsen K.L."/>
        </authorList>
    </citation>
    <scope>NUCLEOTIDE SEQUENCE</scope>
    <source>
        <strain evidence="6">IBT 30761</strain>
    </source>
</reference>
<dbReference type="FunFam" id="3.40.50.1820:FF:000223">
    <property type="entry name" value="Lipase/serine esterase"/>
    <property type="match status" value="1"/>
</dbReference>
<dbReference type="Pfam" id="PF05057">
    <property type="entry name" value="DUF676"/>
    <property type="match status" value="1"/>
</dbReference>
<dbReference type="InterPro" id="IPR007751">
    <property type="entry name" value="DUF676_lipase-like"/>
</dbReference>
<feature type="compositionally biased region" description="Polar residues" evidence="3">
    <location>
        <begin position="341"/>
        <end position="356"/>
    </location>
</feature>
<keyword evidence="7" id="KW-1185">Reference proteome</keyword>
<dbReference type="GO" id="GO:0004622">
    <property type="term" value="F:phosphatidylcholine lysophospholipase activity"/>
    <property type="evidence" value="ECO:0007669"/>
    <property type="project" value="TreeGrafter"/>
</dbReference>
<dbReference type="GO" id="GO:0047372">
    <property type="term" value="F:monoacylglycerol lipase activity"/>
    <property type="evidence" value="ECO:0007669"/>
    <property type="project" value="TreeGrafter"/>
</dbReference>
<name>A0A9W9FNC3_9EURO</name>
<feature type="compositionally biased region" description="Polar residues" evidence="3">
    <location>
        <begin position="368"/>
        <end position="383"/>
    </location>
</feature>
<dbReference type="GO" id="GO:0016042">
    <property type="term" value="P:lipid catabolic process"/>
    <property type="evidence" value="ECO:0007669"/>
    <property type="project" value="UniProtKB-KW"/>
</dbReference>
<sequence>MSNSSSKADHICVLVHGLWGNPSHLDQVASALRERHGDQLHVFSAKENSGNYTYDGIELGGERLAHEIEETVDALKEQGQEIKKLSVVGYSLGGLVARYAIGLLEAQGWLDKVEAVNFTTFASPHVGVRAPLKGWRGKFWNVMGARTVSVSGQQLFMVDSFRDTGRPLLSILADPDSIFIKGLKRFQTRSAYANIVNDRTTAFYTTALSKVDPFRDLDKININYVDGYEQVIIDPHVYLLPSTTAEAESAALNACEKHKAFAKDAPFWMLILLLIGPVSTLFLINSAIQTFRSQRRIKLHGEGKNGLRFGRYKVPFLIRDAQYALEEAFEKVNNRQEPAYLSSSDAEQSDASTAEFSKSSSPSKPDKGTQSSETFHAANSTQNHPKLALTPDQFAIIDSLNDVGFTKYPVHIHNHRHSHAAIIVRSPKDGFYEGKIVIKHWLDQEFVI</sequence>
<feature type="region of interest" description="Disordered" evidence="3">
    <location>
        <begin position="339"/>
        <end position="383"/>
    </location>
</feature>